<keyword evidence="2" id="KW-1185">Reference proteome</keyword>
<accession>A0A9P7EBX3</accession>
<organism evidence="1 2">
    <name type="scientific">Suillus subaureus</name>
    <dbReference type="NCBI Taxonomy" id="48587"/>
    <lineage>
        <taxon>Eukaryota</taxon>
        <taxon>Fungi</taxon>
        <taxon>Dikarya</taxon>
        <taxon>Basidiomycota</taxon>
        <taxon>Agaricomycotina</taxon>
        <taxon>Agaricomycetes</taxon>
        <taxon>Agaricomycetidae</taxon>
        <taxon>Boletales</taxon>
        <taxon>Suillineae</taxon>
        <taxon>Suillaceae</taxon>
        <taxon>Suillus</taxon>
    </lineage>
</organism>
<proteinExistence type="predicted"/>
<dbReference type="AlphaFoldDB" id="A0A9P7EBX3"/>
<evidence type="ECO:0000313" key="2">
    <source>
        <dbReference type="Proteomes" id="UP000807769"/>
    </source>
</evidence>
<dbReference type="RefSeq" id="XP_041193085.1">
    <property type="nucleotide sequence ID" value="XM_041330979.1"/>
</dbReference>
<dbReference type="OrthoDB" id="2676448at2759"/>
<dbReference type="EMBL" id="JABBWG010000016">
    <property type="protein sequence ID" value="KAG1816412.1"/>
    <property type="molecule type" value="Genomic_DNA"/>
</dbReference>
<sequence length="166" mass="18571">MLSYSDTTEHSFLGEFDLLCHSHTDICELDWTKPAHCEATVKYFKLCCAHEEITQLNVEVHRLCTAIHDEATQMMTVITELLVLDPPLVHELQWQWKACEAVNTVHTFQLDRITLQPGFSGSRGIGQQVGAITAALEPTNTISHSMAGGDGTFFCFEIYTSTKLLP</sequence>
<evidence type="ECO:0000313" key="1">
    <source>
        <dbReference type="EMBL" id="KAG1816412.1"/>
    </source>
</evidence>
<protein>
    <submittedName>
        <fullName evidence="1">Uncharacterized protein</fullName>
    </submittedName>
</protein>
<reference evidence="1" key="1">
    <citation type="journal article" date="2020" name="New Phytol.">
        <title>Comparative genomics reveals dynamic genome evolution in host specialist ectomycorrhizal fungi.</title>
        <authorList>
            <person name="Lofgren L.A."/>
            <person name="Nguyen N.H."/>
            <person name="Vilgalys R."/>
            <person name="Ruytinx J."/>
            <person name="Liao H.L."/>
            <person name="Branco S."/>
            <person name="Kuo A."/>
            <person name="LaButti K."/>
            <person name="Lipzen A."/>
            <person name="Andreopoulos W."/>
            <person name="Pangilinan J."/>
            <person name="Riley R."/>
            <person name="Hundley H."/>
            <person name="Na H."/>
            <person name="Barry K."/>
            <person name="Grigoriev I.V."/>
            <person name="Stajich J.E."/>
            <person name="Kennedy P.G."/>
        </authorList>
    </citation>
    <scope>NUCLEOTIDE SEQUENCE</scope>
    <source>
        <strain evidence="1">MN1</strain>
    </source>
</reference>
<dbReference type="Proteomes" id="UP000807769">
    <property type="component" value="Unassembled WGS sequence"/>
</dbReference>
<gene>
    <name evidence="1" type="ORF">BJ212DRAFT_1271798</name>
</gene>
<name>A0A9P7EBX3_9AGAM</name>
<comment type="caution">
    <text evidence="1">The sequence shown here is derived from an EMBL/GenBank/DDBJ whole genome shotgun (WGS) entry which is preliminary data.</text>
</comment>
<dbReference type="GeneID" id="64624996"/>